<name>K3VFT5_FUSPC</name>
<dbReference type="RefSeq" id="XP_009259532.1">
    <property type="nucleotide sequence ID" value="XM_009261257.1"/>
</dbReference>
<dbReference type="OrthoDB" id="2593732at2759"/>
<sequence>MAMHPTSLLQPPDLPTPNLRHPNATTPQILPSISNLFCHVKAPKSPIPRWLFLHRLLAFRASACLPVRSGYLARCCLHHQTHIHLHAGCNLLREIQDHDANPSKLGQLQENTFASVPISITPIQSILMNLELQSNSLDHGSVVESPLLLSQNKVLNAWRSYTAPRSSRPGPEHVDQANRAAQSLLTGLALFSQHHAKQLGDLQTGKSGLEALSMLAA</sequence>
<dbReference type="Proteomes" id="UP000007978">
    <property type="component" value="Chromosome 2"/>
</dbReference>
<evidence type="ECO:0000256" key="1">
    <source>
        <dbReference type="SAM" id="MobiDB-lite"/>
    </source>
</evidence>
<organism evidence="2 3">
    <name type="scientific">Fusarium pseudograminearum (strain CS3096)</name>
    <name type="common">Wheat and barley crown-rot fungus</name>
    <dbReference type="NCBI Taxonomy" id="1028729"/>
    <lineage>
        <taxon>Eukaryota</taxon>
        <taxon>Fungi</taxon>
        <taxon>Dikarya</taxon>
        <taxon>Ascomycota</taxon>
        <taxon>Pezizomycotina</taxon>
        <taxon>Sordariomycetes</taxon>
        <taxon>Hypocreomycetidae</taxon>
        <taxon>Hypocreales</taxon>
        <taxon>Nectriaceae</taxon>
        <taxon>Fusarium</taxon>
    </lineage>
</organism>
<gene>
    <name evidence="2" type="ORF">FPSE_08139</name>
</gene>
<dbReference type="KEGG" id="fpu:FPSE_08139"/>
<keyword evidence="3" id="KW-1185">Reference proteome</keyword>
<dbReference type="AlphaFoldDB" id="K3VFT5"/>
<dbReference type="HOGENOM" id="CLU_1272361_0_0_1"/>
<dbReference type="GeneID" id="20366757"/>
<feature type="region of interest" description="Disordered" evidence="1">
    <location>
        <begin position="1"/>
        <end position="25"/>
    </location>
</feature>
<protein>
    <submittedName>
        <fullName evidence="2">Uncharacterized protein</fullName>
    </submittedName>
</protein>
<reference evidence="2 3" key="1">
    <citation type="journal article" date="2012" name="PLoS Pathog.">
        <title>Comparative pathogenomics reveals horizontally acquired novel virulence genes in fungi infecting cereal hosts.</title>
        <authorList>
            <person name="Gardiner D.M."/>
            <person name="McDonald M.C."/>
            <person name="Covarelli L."/>
            <person name="Solomon P.S."/>
            <person name="Rusu A.G."/>
            <person name="Marshall M."/>
            <person name="Kazan K."/>
            <person name="Chakraborty S."/>
            <person name="McDonald B.A."/>
            <person name="Manners J.M."/>
        </authorList>
    </citation>
    <scope>NUCLEOTIDE SEQUENCE [LARGE SCALE GENOMIC DNA]</scope>
    <source>
        <strain evidence="2 3">CS3096</strain>
    </source>
</reference>
<comment type="caution">
    <text evidence="2">The sequence shown here is derived from an EMBL/GenBank/DDBJ whole genome shotgun (WGS) entry which is preliminary data.</text>
</comment>
<accession>K3VFT5</accession>
<proteinExistence type="predicted"/>
<evidence type="ECO:0000313" key="3">
    <source>
        <dbReference type="Proteomes" id="UP000007978"/>
    </source>
</evidence>
<dbReference type="EMBL" id="AFNW01000283">
    <property type="protein sequence ID" value="EKJ71693.1"/>
    <property type="molecule type" value="Genomic_DNA"/>
</dbReference>
<evidence type="ECO:0000313" key="2">
    <source>
        <dbReference type="EMBL" id="EKJ71693.1"/>
    </source>
</evidence>